<dbReference type="Proteomes" id="UP000252770">
    <property type="component" value="Unassembled WGS sequence"/>
</dbReference>
<evidence type="ECO:0000256" key="2">
    <source>
        <dbReference type="ARBA" id="ARBA00005102"/>
    </source>
</evidence>
<keyword evidence="7" id="KW-1185">Reference proteome</keyword>
<evidence type="ECO:0000256" key="4">
    <source>
        <dbReference type="ARBA" id="ARBA00031122"/>
    </source>
</evidence>
<comment type="caution">
    <text evidence="6">The sequence shown here is derived from an EMBL/GenBank/DDBJ whole genome shotgun (WGS) entry which is preliminary data.</text>
</comment>
<dbReference type="GO" id="GO:0016410">
    <property type="term" value="F:N-acyltransferase activity"/>
    <property type="evidence" value="ECO:0007669"/>
    <property type="project" value="TreeGrafter"/>
</dbReference>
<dbReference type="AlphaFoldDB" id="A0A367YVD3"/>
<evidence type="ECO:0000313" key="7">
    <source>
        <dbReference type="Proteomes" id="UP000252770"/>
    </source>
</evidence>
<dbReference type="Pfam" id="PF13523">
    <property type="entry name" value="Acetyltransf_8"/>
    <property type="match status" value="1"/>
</dbReference>
<dbReference type="EMBL" id="QOUI01000005">
    <property type="protein sequence ID" value="RCK69770.1"/>
    <property type="molecule type" value="Genomic_DNA"/>
</dbReference>
<evidence type="ECO:0000256" key="3">
    <source>
        <dbReference type="ARBA" id="ARBA00020586"/>
    </source>
</evidence>
<dbReference type="InterPro" id="IPR016181">
    <property type="entry name" value="Acyl_CoA_acyltransferase"/>
</dbReference>
<protein>
    <recommendedName>
        <fullName evidence="3">Lysine N-acyltransferase MbtK</fullName>
    </recommendedName>
    <alternativeName>
        <fullName evidence="4">Mycobactin synthase protein K</fullName>
    </alternativeName>
</protein>
<organism evidence="6 7">
    <name type="scientific">Desertihabitans brevis</name>
    <dbReference type="NCBI Taxonomy" id="2268447"/>
    <lineage>
        <taxon>Bacteria</taxon>
        <taxon>Bacillati</taxon>
        <taxon>Actinomycetota</taxon>
        <taxon>Actinomycetes</taxon>
        <taxon>Propionibacteriales</taxon>
        <taxon>Propionibacteriaceae</taxon>
        <taxon>Desertihabitans</taxon>
    </lineage>
</organism>
<dbReference type="PANTHER" id="PTHR31438:SF1">
    <property type="entry name" value="LYSINE N-ACYLTRANSFERASE C17G9.06C-RELATED"/>
    <property type="match status" value="1"/>
</dbReference>
<comment type="pathway">
    <text evidence="2">Siderophore biosynthesis; mycobactin biosynthesis.</text>
</comment>
<evidence type="ECO:0000259" key="5">
    <source>
        <dbReference type="SMART" id="SM01006"/>
    </source>
</evidence>
<dbReference type="PANTHER" id="PTHR31438">
    <property type="entry name" value="LYSINE N-ACYLTRANSFERASE C17G9.06C-RELATED"/>
    <property type="match status" value="1"/>
</dbReference>
<dbReference type="InterPro" id="IPR019432">
    <property type="entry name" value="Acyltransferase_MbtK/IucB-like"/>
</dbReference>
<evidence type="ECO:0000256" key="1">
    <source>
        <dbReference type="ARBA" id="ARBA00003818"/>
    </source>
</evidence>
<dbReference type="SUPFAM" id="SSF55729">
    <property type="entry name" value="Acyl-CoA N-acyltransferases (Nat)"/>
    <property type="match status" value="1"/>
</dbReference>
<dbReference type="Gene3D" id="3.40.630.30">
    <property type="match status" value="1"/>
</dbReference>
<feature type="domain" description="Acyltransferase MbtK/IucB-like conserved" evidence="5">
    <location>
        <begin position="19"/>
        <end position="70"/>
    </location>
</feature>
<proteinExistence type="predicted"/>
<accession>A0A367YVD3</accession>
<gene>
    <name evidence="6" type="ORF">DT076_10080</name>
</gene>
<dbReference type="GO" id="GO:0019290">
    <property type="term" value="P:siderophore biosynthetic process"/>
    <property type="evidence" value="ECO:0007669"/>
    <property type="project" value="InterPro"/>
</dbReference>
<comment type="function">
    <text evidence="1">Acyltransferase required for the direct transfer of medium- to long-chain fatty acyl moieties from a carrier protein (MbtL) on to the epsilon-amino group of lysine residue in the mycobactin core.</text>
</comment>
<dbReference type="RefSeq" id="WP_114126529.1">
    <property type="nucleotide sequence ID" value="NZ_QOUI01000005.1"/>
</dbReference>
<dbReference type="SMART" id="SM01006">
    <property type="entry name" value="AlcB"/>
    <property type="match status" value="1"/>
</dbReference>
<sequence length="201" mass="21970">MSGPVSRTVVPGLGVVTVAPLDVSPGSEELAVLHGWVGEERARFWGMVGKSAEEVDAIYRYLDSLETHHAFWVRLDGRPVALLQTYQPEHDPVGECYDVQPGDLGMHLLQAPPESGAAPVPGFTELLGTALAGHLFADPGVQRLVVEPDSRNDRALARLERTGFELGPEIRLPDKTARLAFLPRRRLQALLRARDLSHSSD</sequence>
<dbReference type="UniPathway" id="UPA00011"/>
<name>A0A367YVD3_9ACTN</name>
<reference evidence="6 7" key="1">
    <citation type="submission" date="2018-07" db="EMBL/GenBank/DDBJ databases">
        <title>Desertimonas flava gen. nov. sp. nov.</title>
        <authorList>
            <person name="Liu S."/>
        </authorList>
    </citation>
    <scope>NUCLEOTIDE SEQUENCE [LARGE SCALE GENOMIC DNA]</scope>
    <source>
        <strain evidence="6 7">16Sb5-5</strain>
    </source>
</reference>
<evidence type="ECO:0000313" key="6">
    <source>
        <dbReference type="EMBL" id="RCK69770.1"/>
    </source>
</evidence>
<keyword evidence="6" id="KW-0808">Transferase</keyword>